<dbReference type="Pfam" id="PF09548">
    <property type="entry name" value="Spore_III_AB"/>
    <property type="match status" value="1"/>
</dbReference>
<keyword evidence="1" id="KW-1133">Transmembrane helix</keyword>
<sequence>MWFKIAGSIFILFSCTYFGLYLAKQCQNRARHIRQILSCIVSLKGYMTYGAVPLSEGIADCSKGIEGITADFFSDFSKRLQEDYTLTPKGAIIQTLSIYEKKLALNQEDKEVLILFASQLGIMDRIEQEKYLTMIEKRLDFLAGEAARNCDANCKMYRYLGLCSGLLIILMLI</sequence>
<evidence type="ECO:0000256" key="1">
    <source>
        <dbReference type="SAM" id="Phobius"/>
    </source>
</evidence>
<protein>
    <submittedName>
        <fullName evidence="2">Stage III sporulation protein AB</fullName>
    </submittedName>
</protein>
<proteinExistence type="predicted"/>
<evidence type="ECO:0000313" key="2">
    <source>
        <dbReference type="EMBL" id="WIW71686.1"/>
    </source>
</evidence>
<dbReference type="KEGG" id="sgbi:P3F81_05130"/>
<keyword evidence="1" id="KW-0472">Membrane</keyword>
<accession>A0A9Y2ETJ5</accession>
<dbReference type="Proteomes" id="UP001243623">
    <property type="component" value="Chromosome"/>
</dbReference>
<dbReference type="InterPro" id="IPR014198">
    <property type="entry name" value="Spore_III_AB"/>
</dbReference>
<name>A0A9Y2ETJ5_9FIRM</name>
<gene>
    <name evidence="2" type="ORF">P3F81_05130</name>
</gene>
<keyword evidence="1" id="KW-0812">Transmembrane</keyword>
<feature type="transmembrane region" description="Helical" evidence="1">
    <location>
        <begin position="6"/>
        <end position="23"/>
    </location>
</feature>
<organism evidence="2 3">
    <name type="scientific">Selenobaculum gibii</name>
    <dbReference type="NCBI Taxonomy" id="3054208"/>
    <lineage>
        <taxon>Bacteria</taxon>
        <taxon>Bacillati</taxon>
        <taxon>Bacillota</taxon>
        <taxon>Negativicutes</taxon>
        <taxon>Selenomonadales</taxon>
        <taxon>Selenomonadaceae</taxon>
        <taxon>Selenobaculum</taxon>
    </lineage>
</organism>
<keyword evidence="3" id="KW-1185">Reference proteome</keyword>
<evidence type="ECO:0000313" key="3">
    <source>
        <dbReference type="Proteomes" id="UP001243623"/>
    </source>
</evidence>
<reference evidence="2" key="1">
    <citation type="submission" date="2023-03" db="EMBL/GenBank/DDBJ databases">
        <title>Selenobaculum gbiensis gen. nov. sp. nov., a new bacterium isolated from the gut microbiota of IBD patient.</title>
        <authorList>
            <person name="Yeo S."/>
            <person name="Park H."/>
            <person name="Huh C.S."/>
        </authorList>
    </citation>
    <scope>NUCLEOTIDE SEQUENCE</scope>
    <source>
        <strain evidence="2">ICN-92133</strain>
    </source>
</reference>
<dbReference type="EMBL" id="CP120678">
    <property type="protein sequence ID" value="WIW71686.1"/>
    <property type="molecule type" value="Genomic_DNA"/>
</dbReference>
<dbReference type="RefSeq" id="WP_147670738.1">
    <property type="nucleotide sequence ID" value="NZ_CP120678.1"/>
</dbReference>
<dbReference type="PROSITE" id="PS51257">
    <property type="entry name" value="PROKAR_LIPOPROTEIN"/>
    <property type="match status" value="1"/>
</dbReference>
<dbReference type="PIRSF" id="PIRSF021435">
    <property type="entry name" value="SpoIIIAB"/>
    <property type="match status" value="1"/>
</dbReference>
<dbReference type="AlphaFoldDB" id="A0A9Y2ETJ5"/>